<dbReference type="EMBL" id="LUTY01003093">
    <property type="protein sequence ID" value="OAD18771.1"/>
    <property type="molecule type" value="Genomic_DNA"/>
</dbReference>
<proteinExistence type="predicted"/>
<name>A0A176RSN5_9GAMM</name>
<gene>
    <name evidence="1" type="ORF">THIOM_005625</name>
</gene>
<organism evidence="1 2">
    <name type="scientific">Candidatus Thiomargarita nelsonii</name>
    <dbReference type="NCBI Taxonomy" id="1003181"/>
    <lineage>
        <taxon>Bacteria</taxon>
        <taxon>Pseudomonadati</taxon>
        <taxon>Pseudomonadota</taxon>
        <taxon>Gammaproteobacteria</taxon>
        <taxon>Thiotrichales</taxon>
        <taxon>Thiotrichaceae</taxon>
        <taxon>Thiomargarita</taxon>
    </lineage>
</organism>
<sequence length="192" mass="22652">MVRKLYVERLFEMFLPLDTERYQARLLAEDFYQSGDLQPICDFMEQRYFKVFDNRDYGSANELTIKTAFLTVLFDDISYIMDSELALQRRYADLTMIIRPERRKYPLKDFILEFKYISLANAELSGEKAKPMSVDELKALAPVKQKLAESKKQLLDYQTRLQSKYGEVLRLQLISVVAVGFDRVVWETVENK</sequence>
<keyword evidence="2" id="KW-1185">Reference proteome</keyword>
<dbReference type="InterPro" id="IPR012547">
    <property type="entry name" value="PDDEXK_9"/>
</dbReference>
<dbReference type="Pfam" id="PF08011">
    <property type="entry name" value="PDDEXK_9"/>
    <property type="match status" value="1"/>
</dbReference>
<comment type="caution">
    <text evidence="1">The sequence shown here is derived from an EMBL/GenBank/DDBJ whole genome shotgun (WGS) entry which is preliminary data.</text>
</comment>
<accession>A0A176RSN5</accession>
<evidence type="ECO:0000313" key="1">
    <source>
        <dbReference type="EMBL" id="OAD18771.1"/>
    </source>
</evidence>
<dbReference type="Proteomes" id="UP000076962">
    <property type="component" value="Unassembled WGS sequence"/>
</dbReference>
<dbReference type="AlphaFoldDB" id="A0A176RSN5"/>
<protein>
    <submittedName>
        <fullName evidence="1">AAA-ATPase-like protein</fullName>
    </submittedName>
</protein>
<evidence type="ECO:0000313" key="2">
    <source>
        <dbReference type="Proteomes" id="UP000076962"/>
    </source>
</evidence>
<reference evidence="1 2" key="1">
    <citation type="submission" date="2016-05" db="EMBL/GenBank/DDBJ databases">
        <title>Single-cell genome of chain-forming Candidatus Thiomargarita nelsonii and comparison to other large sulfur-oxidizing bacteria.</title>
        <authorList>
            <person name="Winkel M."/>
            <person name="Salman V."/>
            <person name="Woyke T."/>
            <person name="Schulz-Vogt H."/>
            <person name="Richter M."/>
            <person name="Flood B."/>
            <person name="Bailey J."/>
            <person name="Amann R."/>
            <person name="Mussmann M."/>
        </authorList>
    </citation>
    <scope>NUCLEOTIDE SEQUENCE [LARGE SCALE GENOMIC DNA]</scope>
    <source>
        <strain evidence="1 2">THI036</strain>
    </source>
</reference>
<dbReference type="PATRIC" id="fig|1003181.4.peg.7464"/>